<dbReference type="CDD" id="cd06470">
    <property type="entry name" value="ACD_IbpA-B_like"/>
    <property type="match status" value="1"/>
</dbReference>
<organism evidence="5 6">
    <name type="scientific">Kiloniella litopenaei</name>
    <dbReference type="NCBI Taxonomy" id="1549748"/>
    <lineage>
        <taxon>Bacteria</taxon>
        <taxon>Pseudomonadati</taxon>
        <taxon>Pseudomonadota</taxon>
        <taxon>Alphaproteobacteria</taxon>
        <taxon>Rhodospirillales</taxon>
        <taxon>Kiloniellaceae</taxon>
        <taxon>Kiloniella</taxon>
    </lineage>
</organism>
<feature type="domain" description="SHSP" evidence="4">
    <location>
        <begin position="30"/>
        <end position="141"/>
    </location>
</feature>
<evidence type="ECO:0000256" key="3">
    <source>
        <dbReference type="RuleBase" id="RU003616"/>
    </source>
</evidence>
<gene>
    <name evidence="5" type="ORF">WH95_16625</name>
</gene>
<evidence type="ECO:0000313" key="5">
    <source>
        <dbReference type="EMBL" id="KKJ75767.1"/>
    </source>
</evidence>
<dbReference type="OrthoDB" id="9810618at2"/>
<dbReference type="AlphaFoldDB" id="A0A0M2R1L9"/>
<sequence>MTRYDLSPLFRSTVGFDRLARMLDEIPDYKDNSLSYPPYNIESVNEDQYRITMAVAGFTQEMLNISFHENMLLVSGEIPQTKEERKYLHHGLSTRKFEQKFQLDDYVKVENAYLKDGLLTIDLIREIPEEKRPRTIEISQGQPANLLGKAKKIIEGTKNKAA</sequence>
<dbReference type="Gene3D" id="2.60.40.790">
    <property type="match status" value="1"/>
</dbReference>
<dbReference type="EMBL" id="LANI01000026">
    <property type="protein sequence ID" value="KKJ75767.1"/>
    <property type="molecule type" value="Genomic_DNA"/>
</dbReference>
<dbReference type="Proteomes" id="UP000034491">
    <property type="component" value="Unassembled WGS sequence"/>
</dbReference>
<comment type="caution">
    <text evidence="5">The sequence shown here is derived from an EMBL/GenBank/DDBJ whole genome shotgun (WGS) entry which is preliminary data.</text>
</comment>
<dbReference type="PROSITE" id="PS01031">
    <property type="entry name" value="SHSP"/>
    <property type="match status" value="1"/>
</dbReference>
<dbReference type="PANTHER" id="PTHR47062:SF1">
    <property type="entry name" value="SMALL HEAT SHOCK PROTEIN IBPA"/>
    <property type="match status" value="1"/>
</dbReference>
<dbReference type="STRING" id="1549748.WH95_16625"/>
<name>A0A0M2R1L9_9PROT</name>
<reference evidence="5 6" key="1">
    <citation type="submission" date="2015-03" db="EMBL/GenBank/DDBJ databases">
        <title>Genome sequence of Kiloniella sp. P1-1, isolated from the gut microflora of Pacific white shrimp, Penaeus vannamei.</title>
        <authorList>
            <person name="Shao Z."/>
            <person name="Wang L."/>
            <person name="Li X."/>
        </authorList>
    </citation>
    <scope>NUCLEOTIDE SEQUENCE [LARGE SCALE GENOMIC DNA]</scope>
    <source>
        <strain evidence="5 6">P1-1</strain>
    </source>
</reference>
<dbReference type="InterPro" id="IPR002068">
    <property type="entry name" value="A-crystallin/Hsp20_dom"/>
</dbReference>
<evidence type="ECO:0000256" key="2">
    <source>
        <dbReference type="PROSITE-ProRule" id="PRU00285"/>
    </source>
</evidence>
<protein>
    <recommendedName>
        <fullName evidence="4">SHSP domain-containing protein</fullName>
    </recommendedName>
</protein>
<evidence type="ECO:0000313" key="6">
    <source>
        <dbReference type="Proteomes" id="UP000034491"/>
    </source>
</evidence>
<dbReference type="SUPFAM" id="SSF49764">
    <property type="entry name" value="HSP20-like chaperones"/>
    <property type="match status" value="1"/>
</dbReference>
<keyword evidence="1" id="KW-0346">Stress response</keyword>
<comment type="similarity">
    <text evidence="2 3">Belongs to the small heat shock protein (HSP20) family.</text>
</comment>
<dbReference type="InterPro" id="IPR037913">
    <property type="entry name" value="ACD_IbpA/B"/>
</dbReference>
<dbReference type="InterPro" id="IPR008978">
    <property type="entry name" value="HSP20-like_chaperone"/>
</dbReference>
<evidence type="ECO:0000256" key="1">
    <source>
        <dbReference type="ARBA" id="ARBA00023016"/>
    </source>
</evidence>
<evidence type="ECO:0000259" key="4">
    <source>
        <dbReference type="PROSITE" id="PS01031"/>
    </source>
</evidence>
<dbReference type="RefSeq" id="WP_046509411.1">
    <property type="nucleotide sequence ID" value="NZ_CBDDLU010000012.1"/>
</dbReference>
<dbReference type="Pfam" id="PF00011">
    <property type="entry name" value="HSP20"/>
    <property type="match status" value="1"/>
</dbReference>
<keyword evidence="6" id="KW-1185">Reference proteome</keyword>
<proteinExistence type="inferred from homology"/>
<dbReference type="PATRIC" id="fig|1549748.8.peg.2092"/>
<accession>A0A0M2R1L9</accession>
<dbReference type="PANTHER" id="PTHR47062">
    <property type="match status" value="1"/>
</dbReference>